<dbReference type="EMBL" id="JAELVQ010000006">
    <property type="protein sequence ID" value="MBJ6367784.1"/>
    <property type="molecule type" value="Genomic_DNA"/>
</dbReference>
<dbReference type="Proteomes" id="UP000610931">
    <property type="component" value="Unassembled WGS sequence"/>
</dbReference>
<dbReference type="InterPro" id="IPR013229">
    <property type="entry name" value="PEGA"/>
</dbReference>
<comment type="caution">
    <text evidence="3">The sequence shown here is derived from an EMBL/GenBank/DDBJ whole genome shotgun (WGS) entry which is preliminary data.</text>
</comment>
<evidence type="ECO:0000313" key="3">
    <source>
        <dbReference type="EMBL" id="MBJ6367784.1"/>
    </source>
</evidence>
<organism evidence="3 4">
    <name type="scientific">Snuella sedimenti</name>
    <dbReference type="NCBI Taxonomy" id="2798802"/>
    <lineage>
        <taxon>Bacteria</taxon>
        <taxon>Pseudomonadati</taxon>
        <taxon>Bacteroidota</taxon>
        <taxon>Flavobacteriia</taxon>
        <taxon>Flavobacteriales</taxon>
        <taxon>Flavobacteriaceae</taxon>
        <taxon>Snuella</taxon>
    </lineage>
</organism>
<keyword evidence="4" id="KW-1185">Reference proteome</keyword>
<reference evidence="3" key="1">
    <citation type="submission" date="2020-12" db="EMBL/GenBank/DDBJ databases">
        <title>Snuella sp. nov., isolated from sediment in Incheon.</title>
        <authorList>
            <person name="Kim W."/>
        </authorList>
    </citation>
    <scope>NUCLEOTIDE SEQUENCE</scope>
    <source>
        <strain evidence="3">CAU 1569</strain>
    </source>
</reference>
<accession>A0A8J7J2F6</accession>
<proteinExistence type="predicted"/>
<dbReference type="Pfam" id="PF08308">
    <property type="entry name" value="PEGA"/>
    <property type="match status" value="1"/>
</dbReference>
<feature type="domain" description="PEGA" evidence="2">
    <location>
        <begin position="39"/>
        <end position="103"/>
    </location>
</feature>
<gene>
    <name evidence="3" type="ORF">JF259_06770</name>
</gene>
<evidence type="ECO:0000256" key="1">
    <source>
        <dbReference type="SAM" id="SignalP"/>
    </source>
</evidence>
<protein>
    <submittedName>
        <fullName evidence="3">PEGA domain-containing protein</fullName>
    </submittedName>
</protein>
<keyword evidence="1" id="KW-0732">Signal</keyword>
<evidence type="ECO:0000313" key="4">
    <source>
        <dbReference type="Proteomes" id="UP000610931"/>
    </source>
</evidence>
<dbReference type="RefSeq" id="WP_199114553.1">
    <property type="nucleotide sequence ID" value="NZ_JAELVQ010000006.1"/>
</dbReference>
<evidence type="ECO:0000259" key="2">
    <source>
        <dbReference type="Pfam" id="PF08308"/>
    </source>
</evidence>
<sequence length="346" mass="38663">MNNIKYIILPLLCLFTIMLTQGCNSADDSGPKATSIIHKLFVTASEPGSAIYLDGVYTGKVTPSELVVEKGEHMVGVGLKDSKTYLRRTVTVEVTTKTLTVDLNNNDLQGPKVWKALFIGVNKVTANVGACVSEYTTAELDLAYEFFNWSFKDKVEDYSYNTTKWEIERRDISDETIVLSNEKLITPSIIDNYITDINKGDYDLIVTFFRGGAGSQQNCFIDNFIGIAWFDVTELNSDASYYTIRYYDDIEGTINDAKQNDPGMFIHEWLHTTAEMFYPDRGEKVPSDNGQVVHAAGKYGYSHPWMSWYEDLISGKVRDGSTYSGIGPDAFLECTVKESALGACPQ</sequence>
<feature type="chain" id="PRO_5035193443" evidence="1">
    <location>
        <begin position="27"/>
        <end position="346"/>
    </location>
</feature>
<feature type="signal peptide" evidence="1">
    <location>
        <begin position="1"/>
        <end position="26"/>
    </location>
</feature>
<dbReference type="PROSITE" id="PS51257">
    <property type="entry name" value="PROKAR_LIPOPROTEIN"/>
    <property type="match status" value="1"/>
</dbReference>
<name>A0A8J7J2F6_9FLAO</name>
<dbReference type="AlphaFoldDB" id="A0A8J7J2F6"/>